<protein>
    <recommendedName>
        <fullName evidence="4">Tubby C-terminal domain-containing protein</fullName>
    </recommendedName>
</protein>
<evidence type="ECO:0008006" key="4">
    <source>
        <dbReference type="Google" id="ProtNLM"/>
    </source>
</evidence>
<comment type="caution">
    <text evidence="2">The sequence shown here is derived from an EMBL/GenBank/DDBJ whole genome shotgun (WGS) entry which is preliminary data.</text>
</comment>
<dbReference type="PANTHER" id="PTHR31087">
    <property type="match status" value="1"/>
</dbReference>
<dbReference type="EMBL" id="JNBR01000648">
    <property type="protein sequence ID" value="OQR90258.1"/>
    <property type="molecule type" value="Genomic_DNA"/>
</dbReference>
<dbReference type="OrthoDB" id="101217at2759"/>
<gene>
    <name evidence="2" type="ORF">ACHHYP_05672</name>
</gene>
<dbReference type="InterPro" id="IPR038595">
    <property type="entry name" value="LOR_sf"/>
</dbReference>
<dbReference type="STRING" id="1202772.A0A1V9YWW0"/>
<dbReference type="AlphaFoldDB" id="A0A1V9YWW0"/>
<organism evidence="2 3">
    <name type="scientific">Achlya hypogyna</name>
    <name type="common">Oomycete</name>
    <name type="synonym">Protoachlya hypogyna</name>
    <dbReference type="NCBI Taxonomy" id="1202772"/>
    <lineage>
        <taxon>Eukaryota</taxon>
        <taxon>Sar</taxon>
        <taxon>Stramenopiles</taxon>
        <taxon>Oomycota</taxon>
        <taxon>Saprolegniomycetes</taxon>
        <taxon>Saprolegniales</taxon>
        <taxon>Achlyaceae</taxon>
        <taxon>Achlya</taxon>
    </lineage>
</organism>
<accession>A0A1V9YWW0</accession>
<comment type="similarity">
    <text evidence="1">Belongs to the LOR family.</text>
</comment>
<keyword evidence="3" id="KW-1185">Reference proteome</keyword>
<dbReference type="PANTHER" id="PTHR31087:SF161">
    <property type="entry name" value="TUBBY C 2 FAMILY PROTEIN"/>
    <property type="match status" value="1"/>
</dbReference>
<dbReference type="Pfam" id="PF04525">
    <property type="entry name" value="LOR"/>
    <property type="match status" value="1"/>
</dbReference>
<proteinExistence type="inferred from homology"/>
<reference evidence="2 3" key="1">
    <citation type="journal article" date="2014" name="Genome Biol. Evol.">
        <title>The secreted proteins of Achlya hypogyna and Thraustotheca clavata identify the ancestral oomycete secretome and reveal gene acquisitions by horizontal gene transfer.</title>
        <authorList>
            <person name="Misner I."/>
            <person name="Blouin N."/>
            <person name="Leonard G."/>
            <person name="Richards T.A."/>
            <person name="Lane C.E."/>
        </authorList>
    </citation>
    <scope>NUCLEOTIDE SEQUENCE [LARGE SCALE GENOMIC DNA]</scope>
    <source>
        <strain evidence="2 3">ATCC 48635</strain>
    </source>
</reference>
<evidence type="ECO:0000313" key="2">
    <source>
        <dbReference type="EMBL" id="OQR90258.1"/>
    </source>
</evidence>
<dbReference type="SUPFAM" id="SSF54518">
    <property type="entry name" value="Tubby C-terminal domain-like"/>
    <property type="match status" value="1"/>
</dbReference>
<dbReference type="InterPro" id="IPR007612">
    <property type="entry name" value="LOR"/>
</dbReference>
<evidence type="ECO:0000256" key="1">
    <source>
        <dbReference type="ARBA" id="ARBA00005437"/>
    </source>
</evidence>
<dbReference type="Gene3D" id="2.40.160.200">
    <property type="entry name" value="LURP1-related"/>
    <property type="match status" value="1"/>
</dbReference>
<sequence>MGACESFEAAQTVPPVAQKRIMPQRITVFDPKFVADRVVTLDMKGKIWTWSGEDFVIRDASTGDAYFKIDAKALSFSNKKRLLDNVGHTVAVLKKDLVAFTLTQRVYRNDEAASDMFAIKTRIKIGLSEVECTIQDLISHRSYDINCKGNWTGRRATITCNGNVIAKLRQPLELGGNRYLVDVNPGVDIALITLICIAMDENERN</sequence>
<name>A0A1V9YWW0_ACHHY</name>
<dbReference type="InterPro" id="IPR025659">
    <property type="entry name" value="Tubby-like_C"/>
</dbReference>
<dbReference type="Proteomes" id="UP000243579">
    <property type="component" value="Unassembled WGS sequence"/>
</dbReference>
<evidence type="ECO:0000313" key="3">
    <source>
        <dbReference type="Proteomes" id="UP000243579"/>
    </source>
</evidence>